<keyword evidence="7 10" id="KW-0812">Transmembrane</keyword>
<dbReference type="RefSeq" id="WP_013253721.1">
    <property type="nucleotide sequence ID" value="NC_014364.1"/>
</dbReference>
<keyword evidence="6" id="KW-1003">Cell membrane</keyword>
<dbReference type="GO" id="GO:0034257">
    <property type="term" value="F:nicotinamide riboside transmembrane transporter activity"/>
    <property type="evidence" value="ECO:0007669"/>
    <property type="project" value="InterPro"/>
</dbReference>
<evidence type="ECO:0000256" key="2">
    <source>
        <dbReference type="ARBA" id="ARBA00004651"/>
    </source>
</evidence>
<feature type="transmembrane region" description="Helical" evidence="10">
    <location>
        <begin position="20"/>
        <end position="38"/>
    </location>
</feature>
<dbReference type="Proteomes" id="UP000002318">
    <property type="component" value="Chromosome"/>
</dbReference>
<gene>
    <name evidence="11" type="ordered locus">Spirs_1127</name>
</gene>
<evidence type="ECO:0000256" key="7">
    <source>
        <dbReference type="ARBA" id="ARBA00022692"/>
    </source>
</evidence>
<evidence type="ECO:0000256" key="10">
    <source>
        <dbReference type="SAM" id="Phobius"/>
    </source>
</evidence>
<feature type="transmembrane region" description="Helical" evidence="10">
    <location>
        <begin position="68"/>
        <end position="85"/>
    </location>
</feature>
<reference evidence="12" key="1">
    <citation type="journal article" date="2010" name="Stand. Genomic Sci.">
        <title>Complete genome sequence of Spirochaeta smaragdinae type strain (SEBR 4228).</title>
        <authorList>
            <person name="Mavromatis K."/>
            <person name="Yasawong M."/>
            <person name="Chertkov O."/>
            <person name="Lapidus A."/>
            <person name="Lucas S."/>
            <person name="Nolan M."/>
            <person name="Del Rio T.G."/>
            <person name="Tice H."/>
            <person name="Cheng J.F."/>
            <person name="Pitluck S."/>
            <person name="Liolios K."/>
            <person name="Ivanova N."/>
            <person name="Tapia R."/>
            <person name="Han C."/>
            <person name="Bruce D."/>
            <person name="Goodwin L."/>
            <person name="Pati A."/>
            <person name="Chen A."/>
            <person name="Palaniappan K."/>
            <person name="Land M."/>
            <person name="Hauser L."/>
            <person name="Chang Y.J."/>
            <person name="Jeffries C.D."/>
            <person name="Detter J.C."/>
            <person name="Rohde M."/>
            <person name="Brambilla E."/>
            <person name="Spring S."/>
            <person name="Goker M."/>
            <person name="Sikorski J."/>
            <person name="Woyke T."/>
            <person name="Bristow J."/>
            <person name="Eisen J.A."/>
            <person name="Markowitz V."/>
            <person name="Hugenholtz P."/>
            <person name="Klenk H.P."/>
            <person name="Kyrpides N.C."/>
        </authorList>
    </citation>
    <scope>NUCLEOTIDE SEQUENCE [LARGE SCALE GENOMIC DNA]</scope>
    <source>
        <strain evidence="12">DSM 11293 / JCM 15392 / SEBR 4228</strain>
    </source>
</reference>
<feature type="transmembrane region" description="Helical" evidence="10">
    <location>
        <begin position="106"/>
        <end position="128"/>
    </location>
</feature>
<keyword evidence="5" id="KW-0813">Transport</keyword>
<evidence type="ECO:0000256" key="6">
    <source>
        <dbReference type="ARBA" id="ARBA00022475"/>
    </source>
</evidence>
<dbReference type="eggNOG" id="COG3201">
    <property type="taxonomic scope" value="Bacteria"/>
</dbReference>
<dbReference type="NCBIfam" id="TIGR01528">
    <property type="entry name" value="NMN_trans_PnuC"/>
    <property type="match status" value="1"/>
</dbReference>
<accession>E1R108</accession>
<evidence type="ECO:0000256" key="4">
    <source>
        <dbReference type="ARBA" id="ARBA00017522"/>
    </source>
</evidence>
<feature type="transmembrane region" description="Helical" evidence="10">
    <location>
        <begin position="166"/>
        <end position="182"/>
    </location>
</feature>
<protein>
    <recommendedName>
        <fullName evidence="4">Nicotinamide riboside transporter PnuC</fullName>
    </recommendedName>
</protein>
<dbReference type="AlphaFoldDB" id="E1R108"/>
<dbReference type="EMBL" id="CP002116">
    <property type="protein sequence ID" value="ADK80257.1"/>
    <property type="molecule type" value="Genomic_DNA"/>
</dbReference>
<evidence type="ECO:0000256" key="1">
    <source>
        <dbReference type="ARBA" id="ARBA00002672"/>
    </source>
</evidence>
<evidence type="ECO:0000313" key="11">
    <source>
        <dbReference type="EMBL" id="ADK80257.1"/>
    </source>
</evidence>
<comment type="similarity">
    <text evidence="3">Belongs to the nicotinamide ribonucleoside (NR) uptake permease (TC 4.B.1) family.</text>
</comment>
<proteinExistence type="inferred from homology"/>
<keyword evidence="12" id="KW-1185">Reference proteome</keyword>
<dbReference type="PANTHER" id="PTHR36122:SF2">
    <property type="entry name" value="NICOTINAMIDE RIBOSIDE TRANSPORTER PNUC"/>
    <property type="match status" value="1"/>
</dbReference>
<evidence type="ECO:0000256" key="3">
    <source>
        <dbReference type="ARBA" id="ARBA00006669"/>
    </source>
</evidence>
<dbReference type="Pfam" id="PF04973">
    <property type="entry name" value="NMN_transporter"/>
    <property type="match status" value="1"/>
</dbReference>
<evidence type="ECO:0000256" key="8">
    <source>
        <dbReference type="ARBA" id="ARBA00022989"/>
    </source>
</evidence>
<evidence type="ECO:0000256" key="9">
    <source>
        <dbReference type="ARBA" id="ARBA00023136"/>
    </source>
</evidence>
<dbReference type="HOGENOM" id="CLU_076589_2_0_12"/>
<evidence type="ECO:0000256" key="5">
    <source>
        <dbReference type="ARBA" id="ARBA00022448"/>
    </source>
</evidence>
<keyword evidence="8 10" id="KW-1133">Transmembrane helix</keyword>
<keyword evidence="9 10" id="KW-0472">Membrane</keyword>
<comment type="subcellular location">
    <subcellularLocation>
        <location evidence="2">Cell membrane</location>
        <topology evidence="2">Multi-pass membrane protein</topology>
    </subcellularLocation>
</comment>
<evidence type="ECO:0000313" key="12">
    <source>
        <dbReference type="Proteomes" id="UP000002318"/>
    </source>
</evidence>
<dbReference type="KEGG" id="ssm:Spirs_1127"/>
<dbReference type="GO" id="GO:0005886">
    <property type="term" value="C:plasma membrane"/>
    <property type="evidence" value="ECO:0007669"/>
    <property type="project" value="UniProtKB-SubCell"/>
</dbReference>
<organism evidence="11 12">
    <name type="scientific">Sediminispirochaeta smaragdinae (strain DSM 11293 / JCM 15392 / SEBR 4228)</name>
    <name type="common">Spirochaeta smaragdinae</name>
    <dbReference type="NCBI Taxonomy" id="573413"/>
    <lineage>
        <taxon>Bacteria</taxon>
        <taxon>Pseudomonadati</taxon>
        <taxon>Spirochaetota</taxon>
        <taxon>Spirochaetia</taxon>
        <taxon>Spirochaetales</taxon>
        <taxon>Spirochaetaceae</taxon>
        <taxon>Sediminispirochaeta</taxon>
    </lineage>
</organism>
<dbReference type="InterPro" id="IPR006419">
    <property type="entry name" value="NMN_transpt_PnuC"/>
</dbReference>
<sequence>MLNFFSINHVAFTVLQYPMSYVEFLGTIFYIWSVWLIAQKKMLTWPVGIVSVILYAFLFYQIRLYSDFLEQLYYLGASVYGWWFWDKKKKEDQEIAVVRGTLKNNIFWLAGILIVSGFTGLLMGRIHLILPKIFPQPADFPFWDAFTTISSFAAMFLLARKRFESWLLWIVVDVIGIVLYYVKGVKFLSLLYVFLLLIALKGFLSWRSSLHSVPNPGDNRSTAHIGNGQ</sequence>
<dbReference type="OrthoDB" id="9791248at2"/>
<dbReference type="PANTHER" id="PTHR36122">
    <property type="entry name" value="NICOTINAMIDE RIBOSIDE TRANSPORTER PNUC"/>
    <property type="match status" value="1"/>
</dbReference>
<feature type="transmembrane region" description="Helical" evidence="10">
    <location>
        <begin position="45"/>
        <end position="62"/>
    </location>
</feature>
<dbReference type="STRING" id="573413.Spirs_1127"/>
<name>E1R108_SEDSS</name>
<feature type="transmembrane region" description="Helical" evidence="10">
    <location>
        <begin position="188"/>
        <end position="206"/>
    </location>
</feature>
<comment type="function">
    <text evidence="1">Required for nicotinamide riboside transport across the inner membrane.</text>
</comment>